<evidence type="ECO:0000256" key="1">
    <source>
        <dbReference type="SAM" id="MobiDB-lite"/>
    </source>
</evidence>
<gene>
    <name evidence="2" type="ORF">Aiant_60340</name>
</gene>
<reference evidence="2 3" key="1">
    <citation type="submission" date="2020-08" db="EMBL/GenBank/DDBJ databases">
        <title>Whole genome shotgun sequence of Actinoplanes ianthinogenes NBRC 13996.</title>
        <authorList>
            <person name="Komaki H."/>
            <person name="Tamura T."/>
        </authorList>
    </citation>
    <scope>NUCLEOTIDE SEQUENCE [LARGE SCALE GENOMIC DNA]</scope>
    <source>
        <strain evidence="2 3">NBRC 13996</strain>
    </source>
</reference>
<evidence type="ECO:0000313" key="3">
    <source>
        <dbReference type="Proteomes" id="UP000676967"/>
    </source>
</evidence>
<organism evidence="2 3">
    <name type="scientific">Actinoplanes ianthinogenes</name>
    <dbReference type="NCBI Taxonomy" id="122358"/>
    <lineage>
        <taxon>Bacteria</taxon>
        <taxon>Bacillati</taxon>
        <taxon>Actinomycetota</taxon>
        <taxon>Actinomycetes</taxon>
        <taxon>Micromonosporales</taxon>
        <taxon>Micromonosporaceae</taxon>
        <taxon>Actinoplanes</taxon>
    </lineage>
</organism>
<feature type="compositionally biased region" description="Basic and acidic residues" evidence="1">
    <location>
        <begin position="1"/>
        <end position="10"/>
    </location>
</feature>
<dbReference type="EMBL" id="AP023356">
    <property type="protein sequence ID" value="BCJ45377.1"/>
    <property type="molecule type" value="Genomic_DNA"/>
</dbReference>
<accession>A0ABM7M186</accession>
<feature type="compositionally biased region" description="Basic and acidic residues" evidence="1">
    <location>
        <begin position="131"/>
        <end position="152"/>
    </location>
</feature>
<keyword evidence="3" id="KW-1185">Reference proteome</keyword>
<sequence length="290" mass="29611">MGAGGREECRIGAGRGGQPGGEQAGGGVAQAVGELGGRAGGRPVREQPAQARHRGQITIGQHPAQQGGQGGDVGARRGRIRERGGTGQVETGQQRTAVGGQQHVLGVDPAVRRRRMAGVRPGQRVGQGRGQGERPVGRDRTRAQRGGQRDALDQVGGEPGAAGRGDPAGPDRDDAGVAAEPGGGRVPVGEVRLLLPAGHVAVEQREHHPLLGVLLPGVVGDGLGAGADPAQPGVAGRGVEAGSTRAIHLNRPPLVSACRNAPEETRKGPVRQTAVRPLQDRRKVRCRAAP</sequence>
<name>A0ABM7M186_9ACTN</name>
<feature type="region of interest" description="Disordered" evidence="1">
    <location>
        <begin position="1"/>
        <end position="186"/>
    </location>
</feature>
<feature type="region of interest" description="Disordered" evidence="1">
    <location>
        <begin position="260"/>
        <end position="290"/>
    </location>
</feature>
<protein>
    <submittedName>
        <fullName evidence="2">Uncharacterized protein</fullName>
    </submittedName>
</protein>
<dbReference type="Proteomes" id="UP000676967">
    <property type="component" value="Chromosome"/>
</dbReference>
<evidence type="ECO:0000313" key="2">
    <source>
        <dbReference type="EMBL" id="BCJ45377.1"/>
    </source>
</evidence>
<feature type="compositionally biased region" description="Gly residues" evidence="1">
    <location>
        <begin position="13"/>
        <end position="40"/>
    </location>
</feature>
<proteinExistence type="predicted"/>
<dbReference type="RefSeq" id="WP_189336368.1">
    <property type="nucleotide sequence ID" value="NZ_AP023356.1"/>
</dbReference>